<evidence type="ECO:0000313" key="2">
    <source>
        <dbReference type="EMBL" id="MFC3878251.1"/>
    </source>
</evidence>
<dbReference type="Pfam" id="PF13585">
    <property type="entry name" value="CHU_C"/>
    <property type="match status" value="1"/>
</dbReference>
<feature type="signal peptide" evidence="1">
    <location>
        <begin position="1"/>
        <end position="19"/>
    </location>
</feature>
<dbReference type="RefSeq" id="WP_386102252.1">
    <property type="nucleotide sequence ID" value="NZ_JBHSAT010000023.1"/>
</dbReference>
<dbReference type="NCBIfam" id="TIGR04131">
    <property type="entry name" value="Bac_Flav_CTERM"/>
    <property type="match status" value="1"/>
</dbReference>
<accession>A0ABV8AMX6</accession>
<name>A0ABV8AMX6_9FLAO</name>
<evidence type="ECO:0000313" key="3">
    <source>
        <dbReference type="Proteomes" id="UP001595812"/>
    </source>
</evidence>
<reference evidence="3" key="1">
    <citation type="journal article" date="2019" name="Int. J. Syst. Evol. Microbiol.">
        <title>The Global Catalogue of Microorganisms (GCM) 10K type strain sequencing project: providing services to taxonomists for standard genome sequencing and annotation.</title>
        <authorList>
            <consortium name="The Broad Institute Genomics Platform"/>
            <consortium name="The Broad Institute Genome Sequencing Center for Infectious Disease"/>
            <person name="Wu L."/>
            <person name="Ma J."/>
        </authorList>
    </citation>
    <scope>NUCLEOTIDE SEQUENCE [LARGE SCALE GENOMIC DNA]</scope>
    <source>
        <strain evidence="3">CECT 8979</strain>
    </source>
</reference>
<feature type="chain" id="PRO_5046084643" evidence="1">
    <location>
        <begin position="20"/>
        <end position="1128"/>
    </location>
</feature>
<proteinExistence type="predicted"/>
<dbReference type="SUPFAM" id="SSF50952">
    <property type="entry name" value="Soluble quinoprotein glucose dehydrogenase"/>
    <property type="match status" value="1"/>
</dbReference>
<sequence>MTYRHLSLLLVFFSFVSFGQNEASNWYFGQNAGVQFDLDSGTVTAVTNGQLNTLEGCTSISDTDGNLLFYSDGITVWNRNHVVMQGGFGLKGDPSSTSSGLIVPQPQNPDLYYIFTVDEPHHWNTSSFPGQTDGDGVNDGLMYTLIDITLNSGLGAVVAGQKNVSLVTFDTTNPLQSQLKCSEKITAVKADDCSSIWVITHFVDRFYAFKIDENGVNNSPVESVVGPIVPAEGYRRNALGYLKASPDGSKLVAAHQGFATSLGQDTPGGVYLFDFDNDTGVVTNSMELYNPNRGNSPYGVEFSAENRRVYATIGGGPGGGGPSQLVQWDLEATDIPNSLRVVNTSNTISAGAIQLGIDKKIYRAQLAFTNPFSSDEYLGVINNPELLGTAANYNQFGVLLDVNGTGQNKSRIGLPPFIQSLFNSQIDIIQNGESTTELLLCEGDTYTLTAENILGADYAWTKDGLPLSEDTFELEINNSGFYEVFIEPNSGDCPIEGNAVVNVFDVPVANMTEDIIICDDNNDGISTFNLTLKNNEVLGLQDPSQFSIDYFRTESDAIDNQNPLNPNYINTNNPEEIFARVSNTDNLNCFDITSFNIQVFDTPVITLPSDTSFCDTKDDPFDGISLIELDALSATILGPNQSDADFTVSYHNSMAEAETNTAPLVSPYCNTTAFSEAIFIRLENNLNTDCFVVDSFTITINPSPQATDATILQCDEDGVPDGRTVFNITEIESDIANGEPTSSVTYFLSQTDAESDLDEIDGTNYPNTTNPQTIIAKITNTTTSCINYAEVTLQVSVTDSNDATIELCDDDGTEDGFREFDLSEADAQVLQNLPAGLETVYYGTNDDALLEVNPLNNLFVNTIPFEQTIYVRVENDNACYGISEVFLRVKELPNVEIENETIYCLNTFPERITLTGGIIGDIPNNYFYDWSTGETTSEIQVNEAGIYTVRVTNVEGCFKDRRITVLASNIATIEGFNVMDASQNNTVTVLVSGEGDYEYALDNVNGPYQDSNVFDDVRPGIYTVYVRDKNNCGISEDLVSVVGFPRYFTPNGDGNHDFWQVQGISSQFQPNTIVYIFDRFGKLLAEIDPTGSGWDGTYNNNPMPTSDYWFSVKLEDGREFSSHFTLKR</sequence>
<dbReference type="EMBL" id="JBHSAT010000023">
    <property type="protein sequence ID" value="MFC3878251.1"/>
    <property type="molecule type" value="Genomic_DNA"/>
</dbReference>
<dbReference type="Proteomes" id="UP001595812">
    <property type="component" value="Unassembled WGS sequence"/>
</dbReference>
<dbReference type="InterPro" id="IPR011041">
    <property type="entry name" value="Quinoprot_gluc/sorb_DH_b-prop"/>
</dbReference>
<organism evidence="2 3">
    <name type="scientific">Winogradskyella maritima</name>
    <dbReference type="NCBI Taxonomy" id="1517766"/>
    <lineage>
        <taxon>Bacteria</taxon>
        <taxon>Pseudomonadati</taxon>
        <taxon>Bacteroidota</taxon>
        <taxon>Flavobacteriia</taxon>
        <taxon>Flavobacteriales</taxon>
        <taxon>Flavobacteriaceae</taxon>
        <taxon>Winogradskyella</taxon>
    </lineage>
</organism>
<comment type="caution">
    <text evidence="2">The sequence shown here is derived from an EMBL/GenBank/DDBJ whole genome shotgun (WGS) entry which is preliminary data.</text>
</comment>
<dbReference type="InterPro" id="IPR026341">
    <property type="entry name" value="T9SS_type_B"/>
</dbReference>
<protein>
    <submittedName>
        <fullName evidence="2">T9SS type B sorting domain-containing protein</fullName>
    </submittedName>
</protein>
<keyword evidence="3" id="KW-1185">Reference proteome</keyword>
<gene>
    <name evidence="2" type="ORF">ACFOSX_13510</name>
</gene>
<keyword evidence="1" id="KW-0732">Signal</keyword>
<evidence type="ECO:0000256" key="1">
    <source>
        <dbReference type="SAM" id="SignalP"/>
    </source>
</evidence>